<name>A0AAD6TZQ3_9AGAR</name>
<organism evidence="1 2">
    <name type="scientific">Mycena belliarum</name>
    <dbReference type="NCBI Taxonomy" id="1033014"/>
    <lineage>
        <taxon>Eukaryota</taxon>
        <taxon>Fungi</taxon>
        <taxon>Dikarya</taxon>
        <taxon>Basidiomycota</taxon>
        <taxon>Agaricomycotina</taxon>
        <taxon>Agaricomycetes</taxon>
        <taxon>Agaricomycetidae</taxon>
        <taxon>Agaricales</taxon>
        <taxon>Marasmiineae</taxon>
        <taxon>Mycenaceae</taxon>
        <taxon>Mycena</taxon>
    </lineage>
</organism>
<proteinExistence type="predicted"/>
<accession>A0AAD6TZQ3</accession>
<evidence type="ECO:0000313" key="2">
    <source>
        <dbReference type="Proteomes" id="UP001222325"/>
    </source>
</evidence>
<evidence type="ECO:0000313" key="1">
    <source>
        <dbReference type="EMBL" id="KAJ7079757.1"/>
    </source>
</evidence>
<keyword evidence="2" id="KW-1185">Reference proteome</keyword>
<dbReference type="AlphaFoldDB" id="A0AAD6TZQ3"/>
<protein>
    <submittedName>
        <fullName evidence="1">Uncharacterized protein</fullName>
    </submittedName>
</protein>
<comment type="caution">
    <text evidence="1">The sequence shown here is derived from an EMBL/GenBank/DDBJ whole genome shotgun (WGS) entry which is preliminary data.</text>
</comment>
<dbReference type="Proteomes" id="UP001222325">
    <property type="component" value="Unassembled WGS sequence"/>
</dbReference>
<dbReference type="EMBL" id="JARJCN010000058">
    <property type="protein sequence ID" value="KAJ7079757.1"/>
    <property type="molecule type" value="Genomic_DNA"/>
</dbReference>
<sequence length="61" mass="6957">FTEVLKDNLKGMPQYVDRAIKGKLTAPKTLDGPRFELENKEHVCAVSERDVTQLSGRELQR</sequence>
<gene>
    <name evidence="1" type="ORF">B0H15DRAFT_787702</name>
</gene>
<reference evidence="1" key="1">
    <citation type="submission" date="2023-03" db="EMBL/GenBank/DDBJ databases">
        <title>Massive genome expansion in bonnet fungi (Mycena s.s.) driven by repeated elements and novel gene families across ecological guilds.</title>
        <authorList>
            <consortium name="Lawrence Berkeley National Laboratory"/>
            <person name="Harder C.B."/>
            <person name="Miyauchi S."/>
            <person name="Viragh M."/>
            <person name="Kuo A."/>
            <person name="Thoen E."/>
            <person name="Andreopoulos B."/>
            <person name="Lu D."/>
            <person name="Skrede I."/>
            <person name="Drula E."/>
            <person name="Henrissat B."/>
            <person name="Morin E."/>
            <person name="Kohler A."/>
            <person name="Barry K."/>
            <person name="LaButti K."/>
            <person name="Morin E."/>
            <person name="Salamov A."/>
            <person name="Lipzen A."/>
            <person name="Mereny Z."/>
            <person name="Hegedus B."/>
            <person name="Baldrian P."/>
            <person name="Stursova M."/>
            <person name="Weitz H."/>
            <person name="Taylor A."/>
            <person name="Grigoriev I.V."/>
            <person name="Nagy L.G."/>
            <person name="Martin F."/>
            <person name="Kauserud H."/>
        </authorList>
    </citation>
    <scope>NUCLEOTIDE SEQUENCE</scope>
    <source>
        <strain evidence="1">CBHHK173m</strain>
    </source>
</reference>
<feature type="non-terminal residue" evidence="1">
    <location>
        <position position="1"/>
    </location>
</feature>